<accession>A0ACC0AR01</accession>
<evidence type="ECO:0000313" key="1">
    <source>
        <dbReference type="EMBL" id="KAI5663051.1"/>
    </source>
</evidence>
<gene>
    <name evidence="1" type="ORF">M9H77_22374</name>
</gene>
<reference evidence="2" key="1">
    <citation type="journal article" date="2023" name="Nat. Plants">
        <title>Single-cell RNA sequencing provides a high-resolution roadmap for understanding the multicellular compartmentation of specialized metabolism.</title>
        <authorList>
            <person name="Sun S."/>
            <person name="Shen X."/>
            <person name="Li Y."/>
            <person name="Li Y."/>
            <person name="Wang S."/>
            <person name="Li R."/>
            <person name="Zhang H."/>
            <person name="Shen G."/>
            <person name="Guo B."/>
            <person name="Wei J."/>
            <person name="Xu J."/>
            <person name="St-Pierre B."/>
            <person name="Chen S."/>
            <person name="Sun C."/>
        </authorList>
    </citation>
    <scope>NUCLEOTIDE SEQUENCE [LARGE SCALE GENOMIC DNA]</scope>
</reference>
<name>A0ACC0AR01_CATRO</name>
<protein>
    <submittedName>
        <fullName evidence="1">Uncharacterized protein</fullName>
    </submittedName>
</protein>
<sequence>MDTKCEPFDICLSNNRKQFLKQSLPQNDQLIQTDSTIMGNGEVLRPGMVLLKRYIPISQQVEIALKCRELGLGSGSFSRPVYKDGAKLRLHMMCLGLDWDPQTRKYGRKREHDNSMPPDIPFNFRKLVKRELQDSHILIKQKTGRNYVEKILPRMATDVCIVNFYTMNGLLGSIRTAMKAGIALTEGYQLYLSHLVILQSFCMEMRETLTKLKVFYWSLEMS</sequence>
<proteinExistence type="predicted"/>
<organism evidence="1 2">
    <name type="scientific">Catharanthus roseus</name>
    <name type="common">Madagascar periwinkle</name>
    <name type="synonym">Vinca rosea</name>
    <dbReference type="NCBI Taxonomy" id="4058"/>
    <lineage>
        <taxon>Eukaryota</taxon>
        <taxon>Viridiplantae</taxon>
        <taxon>Streptophyta</taxon>
        <taxon>Embryophyta</taxon>
        <taxon>Tracheophyta</taxon>
        <taxon>Spermatophyta</taxon>
        <taxon>Magnoliopsida</taxon>
        <taxon>eudicotyledons</taxon>
        <taxon>Gunneridae</taxon>
        <taxon>Pentapetalae</taxon>
        <taxon>asterids</taxon>
        <taxon>lamiids</taxon>
        <taxon>Gentianales</taxon>
        <taxon>Apocynaceae</taxon>
        <taxon>Rauvolfioideae</taxon>
        <taxon>Vinceae</taxon>
        <taxon>Catharanthinae</taxon>
        <taxon>Catharanthus</taxon>
    </lineage>
</organism>
<dbReference type="EMBL" id="CM044705">
    <property type="protein sequence ID" value="KAI5663051.1"/>
    <property type="molecule type" value="Genomic_DNA"/>
</dbReference>
<comment type="caution">
    <text evidence="1">The sequence shown here is derived from an EMBL/GenBank/DDBJ whole genome shotgun (WGS) entry which is preliminary data.</text>
</comment>
<keyword evidence="2" id="KW-1185">Reference proteome</keyword>
<evidence type="ECO:0000313" key="2">
    <source>
        <dbReference type="Proteomes" id="UP001060085"/>
    </source>
</evidence>
<dbReference type="Proteomes" id="UP001060085">
    <property type="component" value="Linkage Group LG05"/>
</dbReference>